<feature type="compositionally biased region" description="Low complexity" evidence="8">
    <location>
        <begin position="59"/>
        <end position="68"/>
    </location>
</feature>
<organism evidence="10 11">
    <name type="scientific">Ceratocystis fimbriata CBS 114723</name>
    <dbReference type="NCBI Taxonomy" id="1035309"/>
    <lineage>
        <taxon>Eukaryota</taxon>
        <taxon>Fungi</taxon>
        <taxon>Dikarya</taxon>
        <taxon>Ascomycota</taxon>
        <taxon>Pezizomycotina</taxon>
        <taxon>Sordariomycetes</taxon>
        <taxon>Hypocreomycetidae</taxon>
        <taxon>Microascales</taxon>
        <taxon>Ceratocystidaceae</taxon>
        <taxon>Ceratocystis</taxon>
    </lineage>
</organism>
<feature type="region of interest" description="Disordered" evidence="8">
    <location>
        <begin position="1"/>
        <end position="79"/>
    </location>
</feature>
<dbReference type="GO" id="GO:0000077">
    <property type="term" value="P:DNA damage checkpoint signaling"/>
    <property type="evidence" value="ECO:0007669"/>
    <property type="project" value="TreeGrafter"/>
</dbReference>
<evidence type="ECO:0000256" key="1">
    <source>
        <dbReference type="ARBA" id="ARBA00004123"/>
    </source>
</evidence>
<dbReference type="Proteomes" id="UP000222788">
    <property type="component" value="Unassembled WGS sequence"/>
</dbReference>
<dbReference type="SUPFAM" id="SSF52540">
    <property type="entry name" value="P-loop containing nucleoside triphosphate hydrolases"/>
    <property type="match status" value="1"/>
</dbReference>
<accession>A0A2C5WX35</accession>
<evidence type="ECO:0000256" key="4">
    <source>
        <dbReference type="ARBA" id="ARBA00022763"/>
    </source>
</evidence>
<feature type="compositionally biased region" description="Polar residues" evidence="8">
    <location>
        <begin position="32"/>
        <end position="50"/>
    </location>
</feature>
<keyword evidence="5" id="KW-0067">ATP-binding</keyword>
<keyword evidence="11" id="KW-1185">Reference proteome</keyword>
<keyword evidence="6" id="KW-0539">Nucleus</keyword>
<dbReference type="GO" id="GO:0005634">
    <property type="term" value="C:nucleus"/>
    <property type="evidence" value="ECO:0007669"/>
    <property type="project" value="UniProtKB-SubCell"/>
</dbReference>
<evidence type="ECO:0000256" key="7">
    <source>
        <dbReference type="ARBA" id="ARBA00023306"/>
    </source>
</evidence>
<name>A0A2C5WX35_9PEZI</name>
<dbReference type="GO" id="GO:0003682">
    <property type="term" value="F:chromatin binding"/>
    <property type="evidence" value="ECO:0007669"/>
    <property type="project" value="TreeGrafter"/>
</dbReference>
<feature type="compositionally biased region" description="Low complexity" evidence="8">
    <location>
        <begin position="149"/>
        <end position="161"/>
    </location>
</feature>
<dbReference type="GO" id="GO:0005524">
    <property type="term" value="F:ATP binding"/>
    <property type="evidence" value="ECO:0007669"/>
    <property type="project" value="UniProtKB-KW"/>
</dbReference>
<feature type="domain" description="Checkpoint protein RAD24-like helical bundle" evidence="9">
    <location>
        <begin position="516"/>
        <end position="619"/>
    </location>
</feature>
<dbReference type="InterPro" id="IPR004582">
    <property type="entry name" value="Checkpoint_prot_Rad17_Rad24"/>
</dbReference>
<evidence type="ECO:0000313" key="11">
    <source>
        <dbReference type="Proteomes" id="UP000222788"/>
    </source>
</evidence>
<feature type="compositionally biased region" description="Low complexity" evidence="8">
    <location>
        <begin position="739"/>
        <end position="751"/>
    </location>
</feature>
<dbReference type="EMBL" id="APWK03000123">
    <property type="protein sequence ID" value="PHH50577.1"/>
    <property type="molecule type" value="Genomic_DNA"/>
</dbReference>
<reference evidence="10 11" key="2">
    <citation type="journal article" date="2013" name="IMA Fungus">
        <title>IMA Genome-F 1: Ceratocystis fimbriata: Draft nuclear genome sequence for the plant pathogen, Ceratocystis fimbriata.</title>
        <authorList>
            <person name="Wilken P.M."/>
            <person name="Steenkamp E.T."/>
            <person name="Wingfield M.J."/>
            <person name="de Beer Z.W."/>
            <person name="Wingfield B.D."/>
        </authorList>
    </citation>
    <scope>NUCLEOTIDE SEQUENCE [LARGE SCALE GENOMIC DNA]</scope>
    <source>
        <strain evidence="10 11">CBS 114723</strain>
    </source>
</reference>
<dbReference type="InterPro" id="IPR027417">
    <property type="entry name" value="P-loop_NTPase"/>
</dbReference>
<evidence type="ECO:0000313" key="10">
    <source>
        <dbReference type="EMBL" id="PHH50577.1"/>
    </source>
</evidence>
<dbReference type="OrthoDB" id="10265971at2759"/>
<gene>
    <name evidence="10" type="ORF">CFIMG_006006RA</name>
</gene>
<dbReference type="GO" id="GO:0003689">
    <property type="term" value="F:DNA clamp loader activity"/>
    <property type="evidence" value="ECO:0007669"/>
    <property type="project" value="TreeGrafter"/>
</dbReference>
<evidence type="ECO:0000256" key="2">
    <source>
        <dbReference type="ARBA" id="ARBA00006168"/>
    </source>
</evidence>
<dbReference type="InterPro" id="IPR057927">
    <property type="entry name" value="RAD24-like_helical"/>
</dbReference>
<sequence length="882" mass="96554">MAPITRRRKRVIDSDDEGDDVTDASHFADTSMLKTRSATSTSGLSKNGSRLNKKNMADSSWSSNPSHSHVQKKPKVEDKSLSGDLISIFSRQAQNQKASQAAKISLAQRPRNIPSADDITDLISDDDDGINATSVSSLVGQRAQKRFQTTTGTKSTRTSIPTPTPSLASSQSSQLFPASGSKPRNMFLRPSAPGVVAKKADHDDIRPWSEQFGPTTLDELAVHKKKVSDVRRWLSDVLGGLTRQRILLLKGAAGTGKTTTVKLLAQSLGFEILEWKNPTGGLFGSTLSASRQFESFIGVGGTFGSLDTDASEAIPSKLDAFNYDDKTRRIILIEEFPNTYTRSSTVLASFRNALVEFLTSNVPTLAMFANKRVKQPIVPIVMIVSETLLTTTSASADSFTAHRLLGPDILRHPGATVIEFNAIAPSILTKALELVVLKEARKSGRKRTPGPLVLKRLGEIGDIRSAISSLEFLCLKGDQDGDWGSRVLFSKPKKAIRNVSLTRAEEATLEQISQRESSLGIFHAVAKVVYNKREEYGLQDNPAEKLPPFLARHSRPKASLVNVETLIDEIGTDTSTFVSALHENYPLSCEQTSYSEDLPTSIDHVNACIDALSDSDLLCPSWDVFFGGRGSYLGLSNRDTGSYILRQDEMAFQVAVRGLLHGLPCPVKRQQHPSRGSSDAFKMFYPTSIKLWRTREEIEGLLDDWSSKLLQSDKYIPQHNVTAGADIFRRGNAEIPRKTAPSTAQQSTSPPSGEPVPLLSLGNAGRKEMVLERLPVMAAILRGKKNNPAHSVSMSALRLKDIEKVVSFYGISGQSEEVLGEDDEDLGVEDAGEQWATDKPTDEVLPRKKRTAIKQKDSATRLEAENMPLVEKLVLSDDDIED</sequence>
<dbReference type="GO" id="GO:0033314">
    <property type="term" value="P:mitotic DNA replication checkpoint signaling"/>
    <property type="evidence" value="ECO:0007669"/>
    <property type="project" value="TreeGrafter"/>
</dbReference>
<protein>
    <recommendedName>
        <fullName evidence="9">Checkpoint protein RAD24-like helical bundle domain-containing protein</fullName>
    </recommendedName>
</protein>
<dbReference type="Gene3D" id="3.40.50.300">
    <property type="entry name" value="P-loop containing nucleotide triphosphate hydrolases"/>
    <property type="match status" value="1"/>
</dbReference>
<feature type="region of interest" description="Disordered" evidence="8">
    <location>
        <begin position="135"/>
        <end position="186"/>
    </location>
</feature>
<dbReference type="STRING" id="1035309.A0A2C5WX35"/>
<dbReference type="PANTHER" id="PTHR12172">
    <property type="entry name" value="CELL CYCLE CHECKPOINT PROTEIN RAD17"/>
    <property type="match status" value="1"/>
</dbReference>
<keyword evidence="7" id="KW-0131">Cell cycle</keyword>
<evidence type="ECO:0000256" key="6">
    <source>
        <dbReference type="ARBA" id="ARBA00023242"/>
    </source>
</evidence>
<comment type="subcellular location">
    <subcellularLocation>
        <location evidence="1">Nucleus</location>
    </subcellularLocation>
</comment>
<evidence type="ECO:0000259" key="9">
    <source>
        <dbReference type="Pfam" id="PF25812"/>
    </source>
</evidence>
<comment type="similarity">
    <text evidence="2">Belongs to the rad17/RAD24 family.</text>
</comment>
<proteinExistence type="inferred from homology"/>
<keyword evidence="3" id="KW-0547">Nucleotide-binding</keyword>
<evidence type="ECO:0000256" key="8">
    <source>
        <dbReference type="SAM" id="MobiDB-lite"/>
    </source>
</evidence>
<reference evidence="10 11" key="1">
    <citation type="journal article" date="2013" name="Fungal Biol.">
        <title>Analysis of microsatellite markers in the genome of the plant pathogen Ceratocystis fimbriata.</title>
        <authorList>
            <person name="Simpson M.C."/>
            <person name="Wilken P.M."/>
            <person name="Coetzee M.P."/>
            <person name="Wingfield M.J."/>
            <person name="Wingfield B.D."/>
        </authorList>
    </citation>
    <scope>NUCLEOTIDE SEQUENCE [LARGE SCALE GENOMIC DNA]</scope>
    <source>
        <strain evidence="10 11">CBS 114723</strain>
    </source>
</reference>
<dbReference type="Pfam" id="PF03215">
    <property type="entry name" value="Rad17"/>
    <property type="match status" value="1"/>
</dbReference>
<comment type="caution">
    <text evidence="10">The sequence shown here is derived from an EMBL/GenBank/DDBJ whole genome shotgun (WGS) entry which is preliminary data.</text>
</comment>
<evidence type="ECO:0000256" key="5">
    <source>
        <dbReference type="ARBA" id="ARBA00022840"/>
    </source>
</evidence>
<feature type="compositionally biased region" description="Polar residues" evidence="8">
    <location>
        <begin position="167"/>
        <end position="176"/>
    </location>
</feature>
<feature type="compositionally biased region" description="Basic residues" evidence="8">
    <location>
        <begin position="1"/>
        <end position="10"/>
    </location>
</feature>
<feature type="region of interest" description="Disordered" evidence="8">
    <location>
        <begin position="737"/>
        <end position="760"/>
    </location>
</feature>
<dbReference type="AlphaFoldDB" id="A0A2C5WX35"/>
<dbReference type="Pfam" id="PF25812">
    <property type="entry name" value="RAD24_helical"/>
    <property type="match status" value="1"/>
</dbReference>
<dbReference type="GO" id="GO:0006281">
    <property type="term" value="P:DNA repair"/>
    <property type="evidence" value="ECO:0007669"/>
    <property type="project" value="InterPro"/>
</dbReference>
<dbReference type="PANTHER" id="PTHR12172:SF0">
    <property type="entry name" value="CELL CYCLE CHECKPOINT PROTEIN RAD17"/>
    <property type="match status" value="1"/>
</dbReference>
<keyword evidence="4" id="KW-0227">DNA damage</keyword>
<evidence type="ECO:0000256" key="3">
    <source>
        <dbReference type="ARBA" id="ARBA00022741"/>
    </source>
</evidence>